<comment type="caution">
    <text evidence="2">The sequence shown here is derived from an EMBL/GenBank/DDBJ whole genome shotgun (WGS) entry which is preliminary data.</text>
</comment>
<reference evidence="2" key="1">
    <citation type="submission" date="2023-06" db="EMBL/GenBank/DDBJ databases">
        <authorList>
            <consortium name="Lawrence Berkeley National Laboratory"/>
            <person name="Ahrendt S."/>
            <person name="Sahu N."/>
            <person name="Indic B."/>
            <person name="Wong-Bajracharya J."/>
            <person name="Merenyi Z."/>
            <person name="Ke H.-M."/>
            <person name="Monk M."/>
            <person name="Kocsube S."/>
            <person name="Drula E."/>
            <person name="Lipzen A."/>
            <person name="Balint B."/>
            <person name="Henrissat B."/>
            <person name="Andreopoulos B."/>
            <person name="Martin F.M."/>
            <person name="Harder C.B."/>
            <person name="Rigling D."/>
            <person name="Ford K.L."/>
            <person name="Foster G.D."/>
            <person name="Pangilinan J."/>
            <person name="Papanicolaou A."/>
            <person name="Barry K."/>
            <person name="LaButti K."/>
            <person name="Viragh M."/>
            <person name="Koriabine M."/>
            <person name="Yan M."/>
            <person name="Riley R."/>
            <person name="Champramary S."/>
            <person name="Plett K.L."/>
            <person name="Tsai I.J."/>
            <person name="Slot J."/>
            <person name="Sipos G."/>
            <person name="Plett J."/>
            <person name="Nagy L.G."/>
            <person name="Grigoriev I.V."/>
        </authorList>
    </citation>
    <scope>NUCLEOTIDE SEQUENCE</scope>
    <source>
        <strain evidence="2">FPL87.14</strain>
    </source>
</reference>
<name>A0AA39MH12_9AGAR</name>
<dbReference type="AlphaFoldDB" id="A0AA39MH12"/>
<dbReference type="EMBL" id="JAUEPT010000084">
    <property type="protein sequence ID" value="KAK0433190.1"/>
    <property type="molecule type" value="Genomic_DNA"/>
</dbReference>
<dbReference type="InterPro" id="IPR027417">
    <property type="entry name" value="P-loop_NTPase"/>
</dbReference>
<evidence type="ECO:0000313" key="2">
    <source>
        <dbReference type="EMBL" id="KAK0433190.1"/>
    </source>
</evidence>
<feature type="compositionally biased region" description="Basic and acidic residues" evidence="1">
    <location>
        <begin position="159"/>
        <end position="170"/>
    </location>
</feature>
<evidence type="ECO:0000313" key="3">
    <source>
        <dbReference type="Proteomes" id="UP001175226"/>
    </source>
</evidence>
<dbReference type="SUPFAM" id="SSF52540">
    <property type="entry name" value="P-loop containing nucleoside triphosphate hydrolases"/>
    <property type="match status" value="1"/>
</dbReference>
<organism evidence="2 3">
    <name type="scientific">Armillaria borealis</name>
    <dbReference type="NCBI Taxonomy" id="47425"/>
    <lineage>
        <taxon>Eukaryota</taxon>
        <taxon>Fungi</taxon>
        <taxon>Dikarya</taxon>
        <taxon>Basidiomycota</taxon>
        <taxon>Agaricomycotina</taxon>
        <taxon>Agaricomycetes</taxon>
        <taxon>Agaricomycetidae</taxon>
        <taxon>Agaricales</taxon>
        <taxon>Marasmiineae</taxon>
        <taxon>Physalacriaceae</taxon>
        <taxon>Armillaria</taxon>
    </lineage>
</organism>
<evidence type="ECO:0000256" key="1">
    <source>
        <dbReference type="SAM" id="MobiDB-lite"/>
    </source>
</evidence>
<accession>A0AA39MH12</accession>
<proteinExistence type="predicted"/>
<feature type="region of interest" description="Disordered" evidence="1">
    <location>
        <begin position="159"/>
        <end position="179"/>
    </location>
</feature>
<feature type="non-terminal residue" evidence="2">
    <location>
        <position position="1"/>
    </location>
</feature>
<evidence type="ECO:0008006" key="4">
    <source>
        <dbReference type="Google" id="ProtNLM"/>
    </source>
</evidence>
<gene>
    <name evidence="2" type="ORF">EV421DRAFT_1718842</name>
</gene>
<sequence length="237" mass="26134">LNRSDVPFGGMNMIFAGNFAQLPPAIGGESASLYGPCDGMYATSPRSQEMVMGKAIWHQVTTVVILRENMRQRTQTPDDEKLRTALANMRYKSAMKADIAFLQTKIAGRPNAANITDQEFRNVSIITGLNVHKDEYNRIGAIRFAEEMGQELTVFYSEDRLSSTESDGRPARGKGSRSTVQVITGHLHDMLWSAPPSANDKQIPPMLTLCKGMPIMIRSNSATELCITKGQEGMVYA</sequence>
<keyword evidence="3" id="KW-1185">Reference proteome</keyword>
<dbReference type="Proteomes" id="UP001175226">
    <property type="component" value="Unassembled WGS sequence"/>
</dbReference>
<protein>
    <recommendedName>
        <fullName evidence="4">ATP-dependent DNA helicase</fullName>
    </recommendedName>
</protein>